<evidence type="ECO:0000256" key="1">
    <source>
        <dbReference type="SAM" id="MobiDB-lite"/>
    </source>
</evidence>
<reference evidence="3" key="1">
    <citation type="submission" date="2024-07" db="EMBL/GenBank/DDBJ databases">
        <title>Two chromosome-level genome assemblies of Korean endemic species Abeliophyllum distichum and Forsythia ovata (Oleaceae).</title>
        <authorList>
            <person name="Jang H."/>
        </authorList>
    </citation>
    <scope>NUCLEOTIDE SEQUENCE [LARGE SCALE GENOMIC DNA]</scope>
</reference>
<dbReference type="AlphaFoldDB" id="A0ABD1RLF8"/>
<gene>
    <name evidence="2" type="ORF">Fot_42532</name>
</gene>
<name>A0ABD1RLF8_9LAMI</name>
<protein>
    <submittedName>
        <fullName evidence="2">Uncharacterized protein</fullName>
    </submittedName>
</protein>
<dbReference type="Proteomes" id="UP001604277">
    <property type="component" value="Unassembled WGS sequence"/>
</dbReference>
<feature type="region of interest" description="Disordered" evidence="1">
    <location>
        <begin position="1"/>
        <end position="26"/>
    </location>
</feature>
<comment type="caution">
    <text evidence="2">The sequence shown here is derived from an EMBL/GenBank/DDBJ whole genome shotgun (WGS) entry which is preliminary data.</text>
</comment>
<proteinExistence type="predicted"/>
<accession>A0ABD1RLF8</accession>
<dbReference type="EMBL" id="JBFOLJ010000012">
    <property type="protein sequence ID" value="KAL2489240.1"/>
    <property type="molecule type" value="Genomic_DNA"/>
</dbReference>
<keyword evidence="3" id="KW-1185">Reference proteome</keyword>
<organism evidence="2 3">
    <name type="scientific">Forsythia ovata</name>
    <dbReference type="NCBI Taxonomy" id="205694"/>
    <lineage>
        <taxon>Eukaryota</taxon>
        <taxon>Viridiplantae</taxon>
        <taxon>Streptophyta</taxon>
        <taxon>Embryophyta</taxon>
        <taxon>Tracheophyta</taxon>
        <taxon>Spermatophyta</taxon>
        <taxon>Magnoliopsida</taxon>
        <taxon>eudicotyledons</taxon>
        <taxon>Gunneridae</taxon>
        <taxon>Pentapetalae</taxon>
        <taxon>asterids</taxon>
        <taxon>lamiids</taxon>
        <taxon>Lamiales</taxon>
        <taxon>Oleaceae</taxon>
        <taxon>Forsythieae</taxon>
        <taxon>Forsythia</taxon>
    </lineage>
</organism>
<evidence type="ECO:0000313" key="3">
    <source>
        <dbReference type="Proteomes" id="UP001604277"/>
    </source>
</evidence>
<sequence>MSSARLDSAIPLSHKEGPTSYPSRPNLLPKTSAGLEAYSVPPSSLLAPSRACPHYLPRKSLKLPGLTPTRKYPRTVSQHQSFSWPTSAHSLAFHRLLLLDYLILKLGHLGLSQVKLLVLILNKDHSSHK</sequence>
<evidence type="ECO:0000313" key="2">
    <source>
        <dbReference type="EMBL" id="KAL2489240.1"/>
    </source>
</evidence>